<dbReference type="InterPro" id="IPR027385">
    <property type="entry name" value="Beta-barrel_OMP"/>
</dbReference>
<evidence type="ECO:0000313" key="4">
    <source>
        <dbReference type="EMBL" id="TQD36308.1"/>
    </source>
</evidence>
<feature type="chain" id="PRO_5021325525" evidence="2">
    <location>
        <begin position="22"/>
        <end position="202"/>
    </location>
</feature>
<dbReference type="Proteomes" id="UP000317169">
    <property type="component" value="Unassembled WGS sequence"/>
</dbReference>
<name>A0A507ZKB0_9FLAO</name>
<sequence>MRVHKIILALLTVFVFSFSQAQEREKQVKRIGFQKTDKFISGAIGYSTTSYPDDSKANNFNIAPRFGYFINDFVALGAKIGFSSEKREATNGQELYNNQSLTLGVFGRYYLLPGNRFSVFGEIGVGFGTIKNTTTDSRFNGVNASFNPGLSYFISESFAIEANLGVISYDSVKQDINGADAQEAFEIGLDLNNINLALIYKF</sequence>
<dbReference type="OrthoDB" id="945117at2"/>
<gene>
    <name evidence="4" type="ORF">FKR84_10890</name>
</gene>
<reference evidence="4 5" key="1">
    <citation type="submission" date="2019-06" db="EMBL/GenBank/DDBJ databases">
        <title>Flavibacter putida gen. nov., sp. nov., a novel marine bacterium of the family Flavobacteriaceae isolated from coastal seawater.</title>
        <authorList>
            <person name="Feng X."/>
        </authorList>
    </citation>
    <scope>NUCLEOTIDE SEQUENCE [LARGE SCALE GENOMIC DNA]</scope>
    <source>
        <strain evidence="4 5">PLHSN227</strain>
    </source>
</reference>
<evidence type="ECO:0000313" key="5">
    <source>
        <dbReference type="Proteomes" id="UP000317169"/>
    </source>
</evidence>
<dbReference type="EMBL" id="VIAR01000011">
    <property type="protein sequence ID" value="TQD36308.1"/>
    <property type="molecule type" value="Genomic_DNA"/>
</dbReference>
<dbReference type="Pfam" id="PF13505">
    <property type="entry name" value="OMP_b-brl"/>
    <property type="match status" value="1"/>
</dbReference>
<evidence type="ECO:0000256" key="1">
    <source>
        <dbReference type="ARBA" id="ARBA00022729"/>
    </source>
</evidence>
<dbReference type="Gene3D" id="2.40.160.20">
    <property type="match status" value="1"/>
</dbReference>
<keyword evidence="5" id="KW-1185">Reference proteome</keyword>
<accession>A0A507ZKB0</accession>
<organism evidence="4 5">
    <name type="scientific">Haloflavibacter putidus</name>
    <dbReference type="NCBI Taxonomy" id="2576776"/>
    <lineage>
        <taxon>Bacteria</taxon>
        <taxon>Pseudomonadati</taxon>
        <taxon>Bacteroidota</taxon>
        <taxon>Flavobacteriia</taxon>
        <taxon>Flavobacteriales</taxon>
        <taxon>Flavobacteriaceae</taxon>
        <taxon>Haloflavibacter</taxon>
    </lineage>
</organism>
<dbReference type="AlphaFoldDB" id="A0A507ZKB0"/>
<keyword evidence="1 2" id="KW-0732">Signal</keyword>
<dbReference type="RefSeq" id="WP_141422336.1">
    <property type="nucleotide sequence ID" value="NZ_VIAR01000011.1"/>
</dbReference>
<comment type="caution">
    <text evidence="4">The sequence shown here is derived from an EMBL/GenBank/DDBJ whole genome shotgun (WGS) entry which is preliminary data.</text>
</comment>
<feature type="signal peptide" evidence="2">
    <location>
        <begin position="1"/>
        <end position="21"/>
    </location>
</feature>
<evidence type="ECO:0000259" key="3">
    <source>
        <dbReference type="Pfam" id="PF13505"/>
    </source>
</evidence>
<protein>
    <submittedName>
        <fullName evidence="4">Porin family protein</fullName>
    </submittedName>
</protein>
<evidence type="ECO:0000256" key="2">
    <source>
        <dbReference type="SAM" id="SignalP"/>
    </source>
</evidence>
<feature type="domain" description="Outer membrane protein beta-barrel" evidence="3">
    <location>
        <begin position="10"/>
        <end position="202"/>
    </location>
</feature>
<proteinExistence type="predicted"/>
<dbReference type="InterPro" id="IPR011250">
    <property type="entry name" value="OMP/PagP_B-barrel"/>
</dbReference>
<dbReference type="SUPFAM" id="SSF56925">
    <property type="entry name" value="OMPA-like"/>
    <property type="match status" value="1"/>
</dbReference>